<keyword evidence="2" id="KW-1185">Reference proteome</keyword>
<dbReference type="EMBL" id="OMKW01000001">
    <property type="protein sequence ID" value="SPF28555.1"/>
    <property type="molecule type" value="Genomic_DNA"/>
</dbReference>
<evidence type="ECO:0000313" key="2">
    <source>
        <dbReference type="Proteomes" id="UP000244932"/>
    </source>
</evidence>
<dbReference type="Proteomes" id="UP000244932">
    <property type="component" value="Unassembled WGS sequence"/>
</dbReference>
<gene>
    <name evidence="1" type="ORF">POI8812_00856</name>
</gene>
<evidence type="ECO:0000313" key="1">
    <source>
        <dbReference type="EMBL" id="SPF28555.1"/>
    </source>
</evidence>
<proteinExistence type="predicted"/>
<name>A0A2R8A8T1_9RHOB</name>
<reference evidence="1 2" key="1">
    <citation type="submission" date="2018-03" db="EMBL/GenBank/DDBJ databases">
        <authorList>
            <person name="Keele B.F."/>
        </authorList>
    </citation>
    <scope>NUCLEOTIDE SEQUENCE [LARGE SCALE GENOMIC DNA]</scope>
    <source>
        <strain evidence="1 2">CeCT 8812</strain>
    </source>
</reference>
<accession>A0A2R8A8T1</accession>
<protein>
    <submittedName>
        <fullName evidence="1">Uncharacterized protein</fullName>
    </submittedName>
</protein>
<dbReference type="AlphaFoldDB" id="A0A2R8A8T1"/>
<sequence>MTAKYTPTDEPIKIGGIDGTKVEYYREIPTADVIHKNAKFFAFTVSTNQVAPHRDYGSVKSDWVDWMKPGWGMDSPFRKRIEMPEPQPLWDAYLYDFEPKDIGPYLQDFSVNGARAHWVPDIWTAVNGLIVTERARNVIKELDPGLSYFFPMTITITETGEPLPERRFYWKPRRTFDFWDSLGGKSLGRLTKPFSAGCAFGRLEVAWQLTNNEVLRDHLASLPFWTLEPDNSNFGMRPDVFARLKSELFTGLIEIVGDNRNAPGFDKNANIGVF</sequence>
<dbReference type="RefSeq" id="WP_108781244.1">
    <property type="nucleotide sequence ID" value="NZ_OMKW01000001.1"/>
</dbReference>
<organism evidence="1 2">
    <name type="scientific">Pontivivens insulae</name>
    <dbReference type="NCBI Taxonomy" id="1639689"/>
    <lineage>
        <taxon>Bacteria</taxon>
        <taxon>Pseudomonadati</taxon>
        <taxon>Pseudomonadota</taxon>
        <taxon>Alphaproteobacteria</taxon>
        <taxon>Rhodobacterales</taxon>
        <taxon>Paracoccaceae</taxon>
        <taxon>Pontivivens</taxon>
    </lineage>
</organism>